<keyword evidence="8 10" id="KW-0472">Membrane</keyword>
<keyword evidence="4 10" id="KW-0812">Transmembrane</keyword>
<evidence type="ECO:0000256" key="3">
    <source>
        <dbReference type="ARBA" id="ARBA00022448"/>
    </source>
</evidence>
<keyword evidence="3" id="KW-0813">Transport</keyword>
<evidence type="ECO:0000313" key="11">
    <source>
        <dbReference type="EMBL" id="CAF9921543.1"/>
    </source>
</evidence>
<evidence type="ECO:0000256" key="4">
    <source>
        <dbReference type="ARBA" id="ARBA00022692"/>
    </source>
</evidence>
<evidence type="ECO:0000256" key="2">
    <source>
        <dbReference type="ARBA" id="ARBA00008807"/>
    </source>
</evidence>
<dbReference type="GO" id="GO:0015031">
    <property type="term" value="P:protein transport"/>
    <property type="evidence" value="ECO:0007669"/>
    <property type="project" value="UniProtKB-KW"/>
</dbReference>
<comment type="similarity">
    <text evidence="2">Belongs to the oligopeptide OPT transporter family.</text>
</comment>
<dbReference type="Pfam" id="PF03169">
    <property type="entry name" value="OPT"/>
    <property type="match status" value="1"/>
</dbReference>
<dbReference type="AlphaFoldDB" id="A0A8H3FBW8"/>
<dbReference type="PANTHER" id="PTHR22601">
    <property type="entry name" value="ISP4 LIKE PROTEIN"/>
    <property type="match status" value="1"/>
</dbReference>
<sequence>MPIISSAVFDDTGKPYDVSRILTKDYHFDHDAYTKYSKVYLPITYVLSYGVQFASLSSLVTHTLCWHGQDVWKQSKKSLAEGGGERKHDYQPVDSGVTSTVSSHSGRSTTEPNFSASINGEDVHCRLMNHYEDAPISWYLATFVAMLAIGIFVVEYYPVYLPWYGLLLALSITALLFIPVGIVMAITNQHSSLYLICQLICGVVFPGRPVANMVFVTYCYISSAQGVKFSSDLKLGHYMKIPPKLLFKVQVAATLVSSVVQVGVLNWMFAHIPNICTPEAINGFTCPIARVHFNGSILWGVVGPQRFFGHDALYRPLIWAFLIGFVAPILIWLVGRRRGPGSAWRRVNLPVLFGSLSWIPPATGLNFSVWALVCFLFNSHLRRRAPAWWAKYTMTLSAALDSGLAFGVVVVFFCFLYPGWGWLAMLQWWGTRVYKEGCDWLGCPYKTLAPGEHFG</sequence>
<feature type="transmembrane region" description="Helical" evidence="10">
    <location>
        <begin position="163"/>
        <end position="186"/>
    </location>
</feature>
<feature type="compositionally biased region" description="Low complexity" evidence="9">
    <location>
        <begin position="95"/>
        <end position="110"/>
    </location>
</feature>
<keyword evidence="5" id="KW-0571">Peptide transport</keyword>
<organism evidence="11 12">
    <name type="scientific">Imshaugia aleurites</name>
    <dbReference type="NCBI Taxonomy" id="172621"/>
    <lineage>
        <taxon>Eukaryota</taxon>
        <taxon>Fungi</taxon>
        <taxon>Dikarya</taxon>
        <taxon>Ascomycota</taxon>
        <taxon>Pezizomycotina</taxon>
        <taxon>Lecanoromycetes</taxon>
        <taxon>OSLEUM clade</taxon>
        <taxon>Lecanoromycetidae</taxon>
        <taxon>Lecanorales</taxon>
        <taxon>Lecanorineae</taxon>
        <taxon>Parmeliaceae</taxon>
        <taxon>Imshaugia</taxon>
    </lineage>
</organism>
<evidence type="ECO:0000256" key="6">
    <source>
        <dbReference type="ARBA" id="ARBA00022927"/>
    </source>
</evidence>
<keyword evidence="6" id="KW-0653">Protein transport</keyword>
<name>A0A8H3FBW8_9LECA</name>
<feature type="transmembrane region" description="Helical" evidence="10">
    <location>
        <begin position="355"/>
        <end position="377"/>
    </location>
</feature>
<comment type="subcellular location">
    <subcellularLocation>
        <location evidence="1">Membrane</location>
        <topology evidence="1">Multi-pass membrane protein</topology>
    </subcellularLocation>
</comment>
<evidence type="ECO:0000256" key="7">
    <source>
        <dbReference type="ARBA" id="ARBA00022989"/>
    </source>
</evidence>
<keyword evidence="12" id="KW-1185">Reference proteome</keyword>
<evidence type="ECO:0000256" key="10">
    <source>
        <dbReference type="SAM" id="Phobius"/>
    </source>
</evidence>
<comment type="caution">
    <text evidence="11">The sequence shown here is derived from an EMBL/GenBank/DDBJ whole genome shotgun (WGS) entry which is preliminary data.</text>
</comment>
<feature type="transmembrane region" description="Helical" evidence="10">
    <location>
        <begin position="398"/>
        <end position="420"/>
    </location>
</feature>
<accession>A0A8H3FBW8</accession>
<dbReference type="EMBL" id="CAJPDT010000028">
    <property type="protein sequence ID" value="CAF9921543.1"/>
    <property type="molecule type" value="Genomic_DNA"/>
</dbReference>
<evidence type="ECO:0000256" key="1">
    <source>
        <dbReference type="ARBA" id="ARBA00004141"/>
    </source>
</evidence>
<dbReference type="InterPro" id="IPR004648">
    <property type="entry name" value="Oligpept_transpt"/>
</dbReference>
<feature type="region of interest" description="Disordered" evidence="9">
    <location>
        <begin position="82"/>
        <end position="113"/>
    </location>
</feature>
<dbReference type="OrthoDB" id="9986677at2759"/>
<keyword evidence="7 10" id="KW-1133">Transmembrane helix</keyword>
<proteinExistence type="inferred from homology"/>
<protein>
    <submittedName>
        <fullName evidence="11">Uncharacterized protein</fullName>
    </submittedName>
</protein>
<evidence type="ECO:0000256" key="9">
    <source>
        <dbReference type="SAM" id="MobiDB-lite"/>
    </source>
</evidence>
<feature type="transmembrane region" description="Helical" evidence="10">
    <location>
        <begin position="316"/>
        <end position="335"/>
    </location>
</feature>
<dbReference type="NCBIfam" id="TIGR00728">
    <property type="entry name" value="OPT_sfam"/>
    <property type="match status" value="1"/>
</dbReference>
<dbReference type="GO" id="GO:0035673">
    <property type="term" value="F:oligopeptide transmembrane transporter activity"/>
    <property type="evidence" value="ECO:0007669"/>
    <property type="project" value="InterPro"/>
</dbReference>
<evidence type="ECO:0000256" key="5">
    <source>
        <dbReference type="ARBA" id="ARBA00022856"/>
    </source>
</evidence>
<dbReference type="InterPro" id="IPR004813">
    <property type="entry name" value="OPT"/>
</dbReference>
<feature type="transmembrane region" description="Helical" evidence="10">
    <location>
        <begin position="136"/>
        <end position="157"/>
    </location>
</feature>
<gene>
    <name evidence="11" type="ORF">IMSHALPRED_005200</name>
</gene>
<dbReference type="Proteomes" id="UP000664534">
    <property type="component" value="Unassembled WGS sequence"/>
</dbReference>
<evidence type="ECO:0000256" key="8">
    <source>
        <dbReference type="ARBA" id="ARBA00023136"/>
    </source>
</evidence>
<dbReference type="GO" id="GO:0016020">
    <property type="term" value="C:membrane"/>
    <property type="evidence" value="ECO:0007669"/>
    <property type="project" value="UniProtKB-SubCell"/>
</dbReference>
<reference evidence="11" key="1">
    <citation type="submission" date="2021-03" db="EMBL/GenBank/DDBJ databases">
        <authorList>
            <person name="Tagirdzhanova G."/>
        </authorList>
    </citation>
    <scope>NUCLEOTIDE SEQUENCE</scope>
</reference>
<evidence type="ECO:0000313" key="12">
    <source>
        <dbReference type="Proteomes" id="UP000664534"/>
    </source>
</evidence>